<dbReference type="PROSITE" id="PS00226">
    <property type="entry name" value="IF_ROD_1"/>
    <property type="match status" value="1"/>
</dbReference>
<dbReference type="PROSITE" id="PS51841">
    <property type="entry name" value="LTD"/>
    <property type="match status" value="1"/>
</dbReference>
<feature type="coiled-coil region" evidence="6">
    <location>
        <begin position="309"/>
        <end position="368"/>
    </location>
</feature>
<keyword evidence="3" id="KW-0449">Lipoprotein</keyword>
<name>A0ABD1JQ33_9TELE</name>
<comment type="subcellular location">
    <subcellularLocation>
        <location evidence="4">Nucleus lamina</location>
    </subcellularLocation>
</comment>
<dbReference type="InterPro" id="IPR039008">
    <property type="entry name" value="IF_rod_dom"/>
</dbReference>
<dbReference type="InterPro" id="IPR036415">
    <property type="entry name" value="Lamin_tail_dom_sf"/>
</dbReference>
<dbReference type="Gene3D" id="1.20.5.500">
    <property type="entry name" value="Single helix bin"/>
    <property type="match status" value="1"/>
</dbReference>
<evidence type="ECO:0008006" key="12">
    <source>
        <dbReference type="Google" id="ProtNLM"/>
    </source>
</evidence>
<accession>A0ABD1JQ33</accession>
<organism evidence="10 11">
    <name type="scientific">Coilia grayii</name>
    <name type="common">Gray's grenadier anchovy</name>
    <dbReference type="NCBI Taxonomy" id="363190"/>
    <lineage>
        <taxon>Eukaryota</taxon>
        <taxon>Metazoa</taxon>
        <taxon>Chordata</taxon>
        <taxon>Craniata</taxon>
        <taxon>Vertebrata</taxon>
        <taxon>Euteleostomi</taxon>
        <taxon>Actinopterygii</taxon>
        <taxon>Neopterygii</taxon>
        <taxon>Teleostei</taxon>
        <taxon>Clupei</taxon>
        <taxon>Clupeiformes</taxon>
        <taxon>Clupeoidei</taxon>
        <taxon>Engraulidae</taxon>
        <taxon>Coilinae</taxon>
        <taxon>Coilia</taxon>
    </lineage>
</organism>
<feature type="coiled-coil region" evidence="6">
    <location>
        <begin position="45"/>
        <end position="220"/>
    </location>
</feature>
<keyword evidence="3" id="KW-0636">Prenylation</keyword>
<dbReference type="InterPro" id="IPR018039">
    <property type="entry name" value="IF_conserved"/>
</dbReference>
<feature type="region of interest" description="Disordered" evidence="7">
    <location>
        <begin position="1"/>
        <end position="42"/>
    </location>
</feature>
<dbReference type="Pfam" id="PF00038">
    <property type="entry name" value="Filament"/>
    <property type="match status" value="1"/>
</dbReference>
<feature type="compositionally biased region" description="Low complexity" evidence="7">
    <location>
        <begin position="1"/>
        <end position="30"/>
    </location>
</feature>
<dbReference type="Proteomes" id="UP001591681">
    <property type="component" value="Unassembled WGS sequence"/>
</dbReference>
<comment type="similarity">
    <text evidence="5">Belongs to the intermediate filament family.</text>
</comment>
<keyword evidence="11" id="KW-1185">Reference proteome</keyword>
<keyword evidence="2 6" id="KW-0175">Coiled coil</keyword>
<feature type="region of interest" description="Disordered" evidence="7">
    <location>
        <begin position="394"/>
        <end position="433"/>
    </location>
</feature>
<evidence type="ECO:0000313" key="10">
    <source>
        <dbReference type="EMBL" id="KAL2088973.1"/>
    </source>
</evidence>
<feature type="compositionally biased region" description="Basic residues" evidence="7">
    <location>
        <begin position="409"/>
        <end position="428"/>
    </location>
</feature>
<dbReference type="SUPFAM" id="SSF74853">
    <property type="entry name" value="Lamin A/C globular tail domain"/>
    <property type="match status" value="1"/>
</dbReference>
<dbReference type="GO" id="GO:0005652">
    <property type="term" value="C:nuclear lamina"/>
    <property type="evidence" value="ECO:0007669"/>
    <property type="project" value="UniProtKB-SubCell"/>
</dbReference>
<dbReference type="Gene3D" id="2.60.40.1260">
    <property type="entry name" value="Lamin Tail domain"/>
    <property type="match status" value="1"/>
</dbReference>
<dbReference type="EMBL" id="JBHFQA010000013">
    <property type="protein sequence ID" value="KAL2088973.1"/>
    <property type="molecule type" value="Genomic_DNA"/>
</dbReference>
<gene>
    <name evidence="10" type="ORF">ACEWY4_015872</name>
</gene>
<evidence type="ECO:0000256" key="1">
    <source>
        <dbReference type="ARBA" id="ARBA00022754"/>
    </source>
</evidence>
<dbReference type="GO" id="GO:0005882">
    <property type="term" value="C:intermediate filament"/>
    <property type="evidence" value="ECO:0007669"/>
    <property type="project" value="UniProtKB-KW"/>
</dbReference>
<evidence type="ECO:0000256" key="7">
    <source>
        <dbReference type="SAM" id="MobiDB-lite"/>
    </source>
</evidence>
<dbReference type="InterPro" id="IPR001322">
    <property type="entry name" value="Lamin_tail_dom"/>
</dbReference>
<keyword evidence="1 5" id="KW-0403">Intermediate filament</keyword>
<feature type="domain" description="IF rod" evidence="9">
    <location>
        <begin position="41"/>
        <end position="397"/>
    </location>
</feature>
<sequence length="593" mass="67865">MASAMSTPVTSSSRSGRTTRRTSTPVSPSGISPTRITRLQEKEDMRHLNDRLAAYIERVRQLENEKSSMQLLLEEKAEYTSQELGNVRRLYENELADARKTLDNTANERARLQIELSQLAEEHRKLQARNNKTESELNTATGRWRNLEAALISKEADYANLLAESQRHESDNADLKNRVSNLEKSLQNAKEQLNAEMFQRVDAQNQMQTLQEQLDFQKHISEQEVREMRTRHESRLVEVDSGRQKEFENKMAEAMQQLRTEHEGHIQQYREELERTFTARLENAQQAATKNSDLASSIREELAGTLTRLESQSADLSHLQRQNAALEARVREMEQTVDRERDVARQRLSRKDQEMAAMSQQMQAQLDEYQSLLEVKLSLDMEINTYRKMLEGEEKRLNLSPSPSGQRQVPRRHAHGVRRLKGGKRKRESGHSPCYKITQQSTARGPVSIEEIDKEGQYIKLRNHSDTDQSLGGWTIIKKQASGPEITFQIPTPCVLMGGHTLTVWAEGAVEQPPPGDLVLMEHRSWGAVEDVTVRLLNTQYEEAAERKLTCVLQSGGGGESEEEFDEERVAGADILSRRQLKRKKKEKCCLVL</sequence>
<evidence type="ECO:0000256" key="2">
    <source>
        <dbReference type="ARBA" id="ARBA00023054"/>
    </source>
</evidence>
<evidence type="ECO:0000256" key="6">
    <source>
        <dbReference type="SAM" id="Coils"/>
    </source>
</evidence>
<dbReference type="PANTHER" id="PTHR45721">
    <property type="entry name" value="LAMIN DM0-RELATED"/>
    <property type="match status" value="1"/>
</dbReference>
<evidence type="ECO:0000313" key="11">
    <source>
        <dbReference type="Proteomes" id="UP001591681"/>
    </source>
</evidence>
<protein>
    <recommendedName>
        <fullName evidence="12">Lamin-L(III)-like</fullName>
    </recommendedName>
</protein>
<evidence type="ECO:0000259" key="8">
    <source>
        <dbReference type="PROSITE" id="PS51841"/>
    </source>
</evidence>
<dbReference type="PANTHER" id="PTHR45721:SF16">
    <property type="entry name" value="LAMIN-L(III)"/>
    <property type="match status" value="1"/>
</dbReference>
<dbReference type="SUPFAM" id="SSF64593">
    <property type="entry name" value="Intermediate filament protein, coiled coil region"/>
    <property type="match status" value="2"/>
</dbReference>
<dbReference type="Gene3D" id="1.20.5.170">
    <property type="match status" value="1"/>
</dbReference>
<reference evidence="10 11" key="1">
    <citation type="submission" date="2024-09" db="EMBL/GenBank/DDBJ databases">
        <title>A chromosome-level genome assembly of Gray's grenadier anchovy, Coilia grayii.</title>
        <authorList>
            <person name="Fu Z."/>
        </authorList>
    </citation>
    <scope>NUCLEOTIDE SEQUENCE [LARGE SCALE GENOMIC DNA]</scope>
    <source>
        <strain evidence="10">G4</strain>
        <tissue evidence="10">Muscle</tissue>
    </source>
</reference>
<evidence type="ECO:0000256" key="4">
    <source>
        <dbReference type="ARBA" id="ARBA00024186"/>
    </source>
</evidence>
<comment type="caution">
    <text evidence="10">The sequence shown here is derived from an EMBL/GenBank/DDBJ whole genome shotgun (WGS) entry which is preliminary data.</text>
</comment>
<evidence type="ECO:0000259" key="9">
    <source>
        <dbReference type="PROSITE" id="PS51842"/>
    </source>
</evidence>
<dbReference type="AlphaFoldDB" id="A0ABD1JQ33"/>
<proteinExistence type="inferred from homology"/>
<dbReference type="PROSITE" id="PS51842">
    <property type="entry name" value="IF_ROD_2"/>
    <property type="match status" value="1"/>
</dbReference>
<evidence type="ECO:0000256" key="3">
    <source>
        <dbReference type="ARBA" id="ARBA00023289"/>
    </source>
</evidence>
<dbReference type="Pfam" id="PF00932">
    <property type="entry name" value="LTD"/>
    <property type="match status" value="1"/>
</dbReference>
<dbReference type="SMART" id="SM01391">
    <property type="entry name" value="Filament"/>
    <property type="match status" value="1"/>
</dbReference>
<dbReference type="Gene3D" id="1.20.5.1160">
    <property type="entry name" value="Vasodilator-stimulated phosphoprotein"/>
    <property type="match status" value="1"/>
</dbReference>
<feature type="domain" description="LTD" evidence="8">
    <location>
        <begin position="435"/>
        <end position="573"/>
    </location>
</feature>
<evidence type="ECO:0000256" key="5">
    <source>
        <dbReference type="RuleBase" id="RU000685"/>
    </source>
</evidence>